<keyword evidence="2" id="KW-1185">Reference proteome</keyword>
<dbReference type="EMBL" id="JAGFNK010000088">
    <property type="protein sequence ID" value="KAI9508520.1"/>
    <property type="molecule type" value="Genomic_DNA"/>
</dbReference>
<evidence type="ECO:0000313" key="2">
    <source>
        <dbReference type="Proteomes" id="UP001207468"/>
    </source>
</evidence>
<organism evidence="1 2">
    <name type="scientific">Russula earlei</name>
    <dbReference type="NCBI Taxonomy" id="71964"/>
    <lineage>
        <taxon>Eukaryota</taxon>
        <taxon>Fungi</taxon>
        <taxon>Dikarya</taxon>
        <taxon>Basidiomycota</taxon>
        <taxon>Agaricomycotina</taxon>
        <taxon>Agaricomycetes</taxon>
        <taxon>Russulales</taxon>
        <taxon>Russulaceae</taxon>
        <taxon>Russula</taxon>
    </lineage>
</organism>
<feature type="non-terminal residue" evidence="1">
    <location>
        <position position="109"/>
    </location>
</feature>
<protein>
    <submittedName>
        <fullName evidence="1">Uncharacterized protein</fullName>
    </submittedName>
</protein>
<accession>A0ACC0U9Y8</accession>
<dbReference type="Proteomes" id="UP001207468">
    <property type="component" value="Unassembled WGS sequence"/>
</dbReference>
<reference evidence="1" key="1">
    <citation type="submission" date="2021-03" db="EMBL/GenBank/DDBJ databases">
        <title>Evolutionary priming and transition to the ectomycorrhizal habit in an iconic lineage of mushroom-forming fungi: is preadaptation a requirement?</title>
        <authorList>
            <consortium name="DOE Joint Genome Institute"/>
            <person name="Looney B.P."/>
            <person name="Miyauchi S."/>
            <person name="Morin E."/>
            <person name="Drula E."/>
            <person name="Courty P.E."/>
            <person name="Chicoki N."/>
            <person name="Fauchery L."/>
            <person name="Kohler A."/>
            <person name="Kuo A."/>
            <person name="LaButti K."/>
            <person name="Pangilinan J."/>
            <person name="Lipzen A."/>
            <person name="Riley R."/>
            <person name="Andreopoulos W."/>
            <person name="He G."/>
            <person name="Johnson J."/>
            <person name="Barry K.W."/>
            <person name="Grigoriev I.V."/>
            <person name="Nagy L."/>
            <person name="Hibbett D."/>
            <person name="Henrissat B."/>
            <person name="Matheny P.B."/>
            <person name="Labbe J."/>
            <person name="Martin A.F."/>
        </authorList>
    </citation>
    <scope>NUCLEOTIDE SEQUENCE</scope>
    <source>
        <strain evidence="1">BPL698</strain>
    </source>
</reference>
<name>A0ACC0U9Y8_9AGAM</name>
<evidence type="ECO:0000313" key="1">
    <source>
        <dbReference type="EMBL" id="KAI9508520.1"/>
    </source>
</evidence>
<comment type="caution">
    <text evidence="1">The sequence shown here is derived from an EMBL/GenBank/DDBJ whole genome shotgun (WGS) entry which is preliminary data.</text>
</comment>
<gene>
    <name evidence="1" type="ORF">F5148DRAFT_1195834</name>
</gene>
<proteinExistence type="predicted"/>
<sequence length="109" mass="12489">MAMTTTATTEWHHGFSHAQSFSCIDQVHISSSFSRFLILSLLPFPLSPFLQIVPCWPTSTTYAMSNLSHYMGTRERRAQMVQTFKFLHALSCAHAFFFLFHARCCCETC</sequence>